<organism evidence="2 3">
    <name type="scientific">Streptomyces bullii</name>
    <dbReference type="NCBI Taxonomy" id="349910"/>
    <lineage>
        <taxon>Bacteria</taxon>
        <taxon>Bacillati</taxon>
        <taxon>Actinomycetota</taxon>
        <taxon>Actinomycetes</taxon>
        <taxon>Kitasatosporales</taxon>
        <taxon>Streptomycetaceae</taxon>
        <taxon>Streptomyces</taxon>
    </lineage>
</organism>
<feature type="domain" description="HTH luxR-type" evidence="1">
    <location>
        <begin position="61"/>
        <end position="118"/>
    </location>
</feature>
<evidence type="ECO:0000259" key="1">
    <source>
        <dbReference type="SMART" id="SM00421"/>
    </source>
</evidence>
<dbReference type="Gene3D" id="1.10.10.10">
    <property type="entry name" value="Winged helix-like DNA-binding domain superfamily/Winged helix DNA-binding domain"/>
    <property type="match status" value="1"/>
</dbReference>
<evidence type="ECO:0000313" key="3">
    <source>
        <dbReference type="Proteomes" id="UP001596154"/>
    </source>
</evidence>
<dbReference type="Pfam" id="PF00196">
    <property type="entry name" value="GerE"/>
    <property type="match status" value="1"/>
</dbReference>
<protein>
    <submittedName>
        <fullName evidence="2">Response regulator transcription factor</fullName>
    </submittedName>
</protein>
<dbReference type="RefSeq" id="WP_381022898.1">
    <property type="nucleotide sequence ID" value="NZ_JBHSNY010000006.1"/>
</dbReference>
<dbReference type="Proteomes" id="UP001596154">
    <property type="component" value="Unassembled WGS sequence"/>
</dbReference>
<keyword evidence="3" id="KW-1185">Reference proteome</keyword>
<dbReference type="EMBL" id="JBHSNY010000006">
    <property type="protein sequence ID" value="MFC5635906.1"/>
    <property type="molecule type" value="Genomic_DNA"/>
</dbReference>
<dbReference type="InterPro" id="IPR036388">
    <property type="entry name" value="WH-like_DNA-bd_sf"/>
</dbReference>
<evidence type="ECO:0000313" key="2">
    <source>
        <dbReference type="EMBL" id="MFC5635906.1"/>
    </source>
</evidence>
<accession>A0ABW0UTS7</accession>
<dbReference type="SUPFAM" id="SSF46894">
    <property type="entry name" value="C-terminal effector domain of the bipartite response regulators"/>
    <property type="match status" value="1"/>
</dbReference>
<gene>
    <name evidence="2" type="ORF">ACFPZJ_19325</name>
</gene>
<dbReference type="InterPro" id="IPR000792">
    <property type="entry name" value="Tscrpt_reg_LuxR_C"/>
</dbReference>
<comment type="caution">
    <text evidence="2">The sequence shown here is derived from an EMBL/GenBank/DDBJ whole genome shotgun (WGS) entry which is preliminary data.</text>
</comment>
<reference evidence="3" key="1">
    <citation type="journal article" date="2019" name="Int. J. Syst. Evol. Microbiol.">
        <title>The Global Catalogue of Microorganisms (GCM) 10K type strain sequencing project: providing services to taxonomists for standard genome sequencing and annotation.</title>
        <authorList>
            <consortium name="The Broad Institute Genomics Platform"/>
            <consortium name="The Broad Institute Genome Sequencing Center for Infectious Disease"/>
            <person name="Wu L."/>
            <person name="Ma J."/>
        </authorList>
    </citation>
    <scope>NUCLEOTIDE SEQUENCE [LARGE SCALE GENOMIC DNA]</scope>
    <source>
        <strain evidence="3">CGMCC 4.7248</strain>
    </source>
</reference>
<name>A0ABW0UTS7_9ACTN</name>
<dbReference type="SMART" id="SM00421">
    <property type="entry name" value="HTH_LUXR"/>
    <property type="match status" value="1"/>
</dbReference>
<dbReference type="InterPro" id="IPR016032">
    <property type="entry name" value="Sig_transdc_resp-reg_C-effctor"/>
</dbReference>
<sequence>MASEALSPRLLAQLRAATERSPGAPAARTVRLLLDEIDRLNGEVDQLRSSPALAQWEPDAECPLSQRHLQVIIGTARGQECPGIARDMGLSAKTVNKYRQIAMHRLGVRTAAQAVAVCLLRGWLPRAALRVPEVPHRTSPVKIRNTYRERAALLRETPGEWGIVAVYDSGPTARQSAYRLRTGAFKAFRPPGMWEAEAFTEDGEHRVRARYLGTTDTTEREAS</sequence>
<proteinExistence type="predicted"/>